<feature type="transmembrane region" description="Helical" evidence="9">
    <location>
        <begin position="701"/>
        <end position="722"/>
    </location>
</feature>
<name>A0A7K1LIY5_9MICC</name>
<evidence type="ECO:0000256" key="5">
    <source>
        <dbReference type="ARBA" id="ARBA00022989"/>
    </source>
</evidence>
<dbReference type="PANTHER" id="PTHR43373:SF1">
    <property type="entry name" value="NA(+)_H(+) ANTIPORTER SUBUNIT A"/>
    <property type="match status" value="1"/>
</dbReference>
<feature type="transmembrane region" description="Helical" evidence="9">
    <location>
        <begin position="903"/>
        <end position="926"/>
    </location>
</feature>
<feature type="transmembrane region" description="Helical" evidence="9">
    <location>
        <begin position="764"/>
        <end position="782"/>
    </location>
</feature>
<dbReference type="Pfam" id="PF00361">
    <property type="entry name" value="Proton_antipo_M"/>
    <property type="match status" value="1"/>
</dbReference>
<dbReference type="PRINTS" id="PR01434">
    <property type="entry name" value="NADHDHGNASE5"/>
</dbReference>
<feature type="domain" description="MrpA C-terminal/MbhD" evidence="12">
    <location>
        <begin position="625"/>
        <end position="689"/>
    </location>
</feature>
<dbReference type="Gene3D" id="1.20.120.1200">
    <property type="entry name" value="NADH-ubiquinone/plastoquinone oxidoreductase chain 6, subunit NuoJ"/>
    <property type="match status" value="1"/>
</dbReference>
<evidence type="ECO:0000313" key="14">
    <source>
        <dbReference type="EMBL" id="MUN55156.1"/>
    </source>
</evidence>
<feature type="compositionally biased region" description="Basic residues" evidence="8">
    <location>
        <begin position="994"/>
        <end position="1006"/>
    </location>
</feature>
<feature type="transmembrane region" description="Helical" evidence="9">
    <location>
        <begin position="418"/>
        <end position="440"/>
    </location>
</feature>
<evidence type="ECO:0000256" key="7">
    <source>
        <dbReference type="RuleBase" id="RU000320"/>
    </source>
</evidence>
<evidence type="ECO:0000256" key="4">
    <source>
        <dbReference type="ARBA" id="ARBA00022692"/>
    </source>
</evidence>
<feature type="compositionally biased region" description="Polar residues" evidence="8">
    <location>
        <begin position="1009"/>
        <end position="1023"/>
    </location>
</feature>
<feature type="compositionally biased region" description="Basic and acidic residues" evidence="8">
    <location>
        <begin position="1027"/>
        <end position="1041"/>
    </location>
</feature>
<feature type="transmembrane region" description="Helical" evidence="9">
    <location>
        <begin position="946"/>
        <end position="967"/>
    </location>
</feature>
<evidence type="ECO:0000259" key="11">
    <source>
        <dbReference type="Pfam" id="PF04039"/>
    </source>
</evidence>
<keyword evidence="15" id="KW-1185">Reference proteome</keyword>
<feature type="transmembrane region" description="Helical" evidence="9">
    <location>
        <begin position="75"/>
        <end position="98"/>
    </location>
</feature>
<dbReference type="RefSeq" id="WP_129314594.1">
    <property type="nucleotide sequence ID" value="NZ_NOIQ01000002.1"/>
</dbReference>
<dbReference type="Pfam" id="PF20501">
    <property type="entry name" value="MbhE"/>
    <property type="match status" value="1"/>
</dbReference>
<feature type="transmembrane region" description="Helical" evidence="9">
    <location>
        <begin position="200"/>
        <end position="219"/>
    </location>
</feature>
<feature type="transmembrane region" description="Helical" evidence="9">
    <location>
        <begin position="582"/>
        <end position="604"/>
    </location>
</feature>
<dbReference type="OrthoDB" id="9811798at2"/>
<comment type="subcellular location">
    <subcellularLocation>
        <location evidence="1">Cell membrane</location>
        <topology evidence="1">Multi-pass membrane protein</topology>
    </subcellularLocation>
    <subcellularLocation>
        <location evidence="7">Membrane</location>
        <topology evidence="7">Multi-pass membrane protein</topology>
    </subcellularLocation>
</comment>
<feature type="transmembrane region" description="Helical" evidence="9">
    <location>
        <begin position="370"/>
        <end position="392"/>
    </location>
</feature>
<keyword evidence="2" id="KW-0813">Transport</keyword>
<evidence type="ECO:0000313" key="15">
    <source>
        <dbReference type="Proteomes" id="UP000462152"/>
    </source>
</evidence>
<evidence type="ECO:0000256" key="6">
    <source>
        <dbReference type="ARBA" id="ARBA00023136"/>
    </source>
</evidence>
<feature type="transmembrane region" description="Helical" evidence="9">
    <location>
        <begin position="847"/>
        <end position="866"/>
    </location>
</feature>
<keyword evidence="6 9" id="KW-0472">Membrane</keyword>
<keyword evidence="5 9" id="KW-1133">Transmembrane helix</keyword>
<feature type="transmembrane region" description="Helical" evidence="9">
    <location>
        <begin position="300"/>
        <end position="319"/>
    </location>
</feature>
<feature type="transmembrane region" description="Helical" evidence="9">
    <location>
        <begin position="642"/>
        <end position="660"/>
    </location>
</feature>
<feature type="transmembrane region" description="Helical" evidence="9">
    <location>
        <begin position="518"/>
        <end position="538"/>
    </location>
</feature>
<protein>
    <submittedName>
        <fullName evidence="14">Na+/H+ antiporter subunit A</fullName>
    </submittedName>
</protein>
<evidence type="ECO:0000259" key="12">
    <source>
        <dbReference type="Pfam" id="PF13244"/>
    </source>
</evidence>
<feature type="transmembrane region" description="Helical" evidence="9">
    <location>
        <begin position="231"/>
        <end position="253"/>
    </location>
</feature>
<dbReference type="Pfam" id="PF13244">
    <property type="entry name" value="MbhD"/>
    <property type="match status" value="1"/>
</dbReference>
<feature type="domain" description="Na+/H+ antiporter MnhB subunit-related protein" evidence="11">
    <location>
        <begin position="844"/>
        <end position="967"/>
    </location>
</feature>
<feature type="domain" description="NADH:quinone oxidoreductase/Mrp antiporter transmembrane" evidence="10">
    <location>
        <begin position="125"/>
        <end position="404"/>
    </location>
</feature>
<evidence type="ECO:0000256" key="9">
    <source>
        <dbReference type="SAM" id="Phobius"/>
    </source>
</evidence>
<gene>
    <name evidence="14" type="ORF">GMA10_08015</name>
</gene>
<feature type="region of interest" description="Disordered" evidence="8">
    <location>
        <begin position="991"/>
        <end position="1053"/>
    </location>
</feature>
<dbReference type="InterPro" id="IPR007182">
    <property type="entry name" value="MnhB"/>
</dbReference>
<dbReference type="AlphaFoldDB" id="A0A7K1LIY5"/>
<sequence>MSFVILVHCFAALLAPACFRRWGRTCFYGLAVVPAVSFVWLCAQAPAVFGGTDLVESYPWIHQLGISLTFRMDPLAWILSAMILGIGAPILFYCAAYFKHTNQYSGAFGAQLVLFAGVMFGLVTADDMIVMFVFWEITSILSYVLIGYAHVRFFARRAALQALIVTTAGGLAMFIGVIMLGVASDSYLLSDVVARAPETVATPGGGVAVGAALVLILVGAMSKSALFPLHFWLPGAMAAPTPVSAFLHAAAMVKAGIYLVARLAPGFADVPPWTALVVCFGLFTMLFGGYQALKQFDLKLILAYGTVSQLGFIMTVVGIGTPDAMYAGLAMMVAHSLFKSVLFLATGIIDHQAGTREITRLSGIWRKAPGLFVMAVLSAASMAGIPPLAGFVTKEGILELGLDAVQHGVGDLDATQGLVVLIGIALGSVLTLAYSARFIWGAFATKRVADAHPDLVQGGSVHSTDFHVIPFNFALAPGLITVLTIALGLFPEPLHVMAYDAARTAGHVEQHLALWHGLTPALGLSAVIVLLGFVLFALRSPVERFQTALPSLPTADTVYRAVIGAIDYVAVRVTGFTQRGSLSFYLAVILVTAVVVPTVGLFLVETPPLNSFNWSDSPAQWAIAVVMVGAALVAVRASKRFLAILMVSVTGYGLALIFALRGAPDLALTQLLVETISLIAFVLALRMLPSGMGQRKTTRKPVRIAIAAGFGLFMMALTAFSISSRTESPISLDMPRLAYEIGHGKNVVNVTLVDMRAWDTYGEISVLALAATGVASLIFIAGRQDGGASSQHLDTGRIRAVSKRYAERTGLSAGARVAGRFMNVKRDPFLVAGRTLAPENRSLMLEVITRLLFHTIMLTSAYLLLAGHNLPGGGFAGGLLAGLALGLRYLAGGRYELEEATPLNAGVLLGIGMIVAALYALLPLAWGGTVFTSYNVDLEMWLFGEVHFVTSTIFDVGVYLIVVGLVLDVLRSLGGRIDSVLEEEREKEREKAKITGRKRRRIKVRRSGGPQTSVIPSGPVTATSEDEPTHESQDRTRDRQDTVLSDSAGEDNR</sequence>
<dbReference type="Pfam" id="PF04039">
    <property type="entry name" value="MnhB"/>
    <property type="match status" value="1"/>
</dbReference>
<dbReference type="NCBIfam" id="NF009284">
    <property type="entry name" value="PRK12644.1"/>
    <property type="match status" value="1"/>
</dbReference>
<feature type="domain" description="MrpA C-terminal/MbhE" evidence="13">
    <location>
        <begin position="702"/>
        <end position="778"/>
    </location>
</feature>
<evidence type="ECO:0000256" key="8">
    <source>
        <dbReference type="SAM" id="MobiDB-lite"/>
    </source>
</evidence>
<feature type="transmembrane region" description="Helical" evidence="9">
    <location>
        <begin position="471"/>
        <end position="490"/>
    </location>
</feature>
<proteinExistence type="predicted"/>
<feature type="transmembrane region" description="Helical" evidence="9">
    <location>
        <begin position="129"/>
        <end position="151"/>
    </location>
</feature>
<organism evidence="14 15">
    <name type="scientific">Rothia koreensis</name>
    <dbReference type="NCBI Taxonomy" id="592378"/>
    <lineage>
        <taxon>Bacteria</taxon>
        <taxon>Bacillati</taxon>
        <taxon>Actinomycetota</taxon>
        <taxon>Actinomycetes</taxon>
        <taxon>Micrococcales</taxon>
        <taxon>Micrococcaceae</taxon>
        <taxon>Rothia</taxon>
    </lineage>
</organism>
<dbReference type="InterPro" id="IPR046806">
    <property type="entry name" value="MrpA_C/MbhE"/>
</dbReference>
<evidence type="ECO:0000259" key="10">
    <source>
        <dbReference type="Pfam" id="PF00361"/>
    </source>
</evidence>
<feature type="transmembrane region" description="Helical" evidence="9">
    <location>
        <begin position="273"/>
        <end position="293"/>
    </location>
</feature>
<comment type="caution">
    <text evidence="14">The sequence shown here is derived from an EMBL/GenBank/DDBJ whole genome shotgun (WGS) entry which is preliminary data.</text>
</comment>
<reference evidence="14 15" key="1">
    <citation type="submission" date="2019-12" db="EMBL/GenBank/DDBJ databases">
        <authorList>
            <person name="Li J."/>
            <person name="Shi Y."/>
            <person name="Xu G."/>
            <person name="Xiao D."/>
            <person name="Ran X."/>
        </authorList>
    </citation>
    <scope>NUCLEOTIDE SEQUENCE [LARGE SCALE GENOMIC DNA]</scope>
    <source>
        <strain evidence="14 15">JCM 15915</strain>
    </source>
</reference>
<evidence type="ECO:0000256" key="2">
    <source>
        <dbReference type="ARBA" id="ARBA00022448"/>
    </source>
</evidence>
<dbReference type="InterPro" id="IPR042106">
    <property type="entry name" value="Nuo/plastoQ_OxRdtase_6_NuoJ"/>
</dbReference>
<feature type="transmembrane region" description="Helical" evidence="9">
    <location>
        <begin position="105"/>
        <end position="123"/>
    </location>
</feature>
<dbReference type="InterPro" id="IPR001750">
    <property type="entry name" value="ND/Mrp_TM"/>
</dbReference>
<feature type="transmembrane region" description="Helical" evidence="9">
    <location>
        <begin position="619"/>
        <end position="635"/>
    </location>
</feature>
<feature type="transmembrane region" description="Helical" evidence="9">
    <location>
        <begin position="158"/>
        <end position="180"/>
    </location>
</feature>
<feature type="transmembrane region" description="Helical" evidence="9">
    <location>
        <begin position="872"/>
        <end position="891"/>
    </location>
</feature>
<dbReference type="InterPro" id="IPR025383">
    <property type="entry name" value="MrpA_C/MbhD"/>
</dbReference>
<evidence type="ECO:0000259" key="13">
    <source>
        <dbReference type="Pfam" id="PF20501"/>
    </source>
</evidence>
<keyword evidence="3" id="KW-1003">Cell membrane</keyword>
<dbReference type="EMBL" id="WOGT01000004">
    <property type="protein sequence ID" value="MUN55156.1"/>
    <property type="molecule type" value="Genomic_DNA"/>
</dbReference>
<dbReference type="PANTHER" id="PTHR43373">
    <property type="entry name" value="NA(+)/H(+) ANTIPORTER SUBUNIT"/>
    <property type="match status" value="1"/>
</dbReference>
<accession>A0A7K1LIY5</accession>
<feature type="transmembrane region" description="Helical" evidence="9">
    <location>
        <begin position="666"/>
        <end position="689"/>
    </location>
</feature>
<dbReference type="GO" id="GO:0005886">
    <property type="term" value="C:plasma membrane"/>
    <property type="evidence" value="ECO:0007669"/>
    <property type="project" value="UniProtKB-SubCell"/>
</dbReference>
<keyword evidence="4 7" id="KW-0812">Transmembrane</keyword>
<dbReference type="InterPro" id="IPR050616">
    <property type="entry name" value="CPA3_Na-H_Antiporter_A"/>
</dbReference>
<dbReference type="Proteomes" id="UP000462152">
    <property type="component" value="Unassembled WGS sequence"/>
</dbReference>
<evidence type="ECO:0000256" key="1">
    <source>
        <dbReference type="ARBA" id="ARBA00004651"/>
    </source>
</evidence>
<feature type="transmembrane region" description="Helical" evidence="9">
    <location>
        <begin position="325"/>
        <end position="349"/>
    </location>
</feature>
<evidence type="ECO:0000256" key="3">
    <source>
        <dbReference type="ARBA" id="ARBA00022475"/>
    </source>
</evidence>